<organism evidence="4">
    <name type="scientific">Aceria tosichella</name>
    <name type="common">wheat curl mite</name>
    <dbReference type="NCBI Taxonomy" id="561515"/>
    <lineage>
        <taxon>Eukaryota</taxon>
        <taxon>Metazoa</taxon>
        <taxon>Ecdysozoa</taxon>
        <taxon>Arthropoda</taxon>
        <taxon>Chelicerata</taxon>
        <taxon>Arachnida</taxon>
        <taxon>Acari</taxon>
        <taxon>Acariformes</taxon>
        <taxon>Trombidiformes</taxon>
        <taxon>Prostigmata</taxon>
        <taxon>Eupodina</taxon>
        <taxon>Eriophyoidea</taxon>
        <taxon>Eriophyidae</taxon>
        <taxon>Eriophyinae</taxon>
        <taxon>Aceriini</taxon>
        <taxon>Aceria</taxon>
    </lineage>
</organism>
<dbReference type="GO" id="GO:0005886">
    <property type="term" value="C:plasma membrane"/>
    <property type="evidence" value="ECO:0007669"/>
    <property type="project" value="TreeGrafter"/>
</dbReference>
<evidence type="ECO:0000256" key="1">
    <source>
        <dbReference type="ARBA" id="ARBA00009480"/>
    </source>
</evidence>
<dbReference type="Gene3D" id="1.20.5.110">
    <property type="match status" value="2"/>
</dbReference>
<name>A0A6G1SGM9_9ACAR</name>
<feature type="domain" description="T-SNARE coiled-coil homology" evidence="3">
    <location>
        <begin position="187"/>
        <end position="249"/>
    </location>
</feature>
<feature type="compositionally biased region" description="Polar residues" evidence="2">
    <location>
        <begin position="244"/>
        <end position="253"/>
    </location>
</feature>
<gene>
    <name evidence="4" type="primary">snap-29</name>
    <name evidence="4" type="ORF">g.11461</name>
</gene>
<dbReference type="AlphaFoldDB" id="A0A6G1SGM9"/>
<dbReference type="SUPFAM" id="SSF58038">
    <property type="entry name" value="SNARE fusion complex"/>
    <property type="match status" value="2"/>
</dbReference>
<reference evidence="4" key="1">
    <citation type="submission" date="2018-10" db="EMBL/GenBank/DDBJ databases">
        <title>Transcriptome assembly of Aceria tosichella (Wheat curl mite) Type 2.</title>
        <authorList>
            <person name="Scully E.D."/>
            <person name="Geib S.M."/>
            <person name="Palmer N.A."/>
            <person name="Gupta A.K."/>
            <person name="Sarath G."/>
            <person name="Tatineni S."/>
        </authorList>
    </citation>
    <scope>NUCLEOTIDE SEQUENCE</scope>
    <source>
        <strain evidence="4">LincolnNE</strain>
    </source>
</reference>
<dbReference type="PANTHER" id="PTHR19305:SF9">
    <property type="entry name" value="SYNAPTOSOMAL-ASSOCIATED PROTEIN 29"/>
    <property type="match status" value="1"/>
</dbReference>
<feature type="compositionally biased region" description="Basic and acidic residues" evidence="2">
    <location>
        <begin position="231"/>
        <end position="240"/>
    </location>
</feature>
<feature type="region of interest" description="Disordered" evidence="2">
    <location>
        <begin position="231"/>
        <end position="253"/>
    </location>
</feature>
<dbReference type="PROSITE" id="PS50192">
    <property type="entry name" value="T_SNARE"/>
    <property type="match status" value="2"/>
</dbReference>
<dbReference type="GO" id="GO:0098793">
    <property type="term" value="C:presynapse"/>
    <property type="evidence" value="ECO:0007669"/>
    <property type="project" value="GOC"/>
</dbReference>
<protein>
    <submittedName>
        <fullName evidence="4">Soluable nsf attachment protein 29</fullName>
    </submittedName>
</protein>
<dbReference type="GO" id="GO:0019905">
    <property type="term" value="F:syntaxin binding"/>
    <property type="evidence" value="ECO:0007669"/>
    <property type="project" value="TreeGrafter"/>
</dbReference>
<dbReference type="PANTHER" id="PTHR19305">
    <property type="entry name" value="SYNAPTOSOMAL ASSOCIATED PROTEIN"/>
    <property type="match status" value="1"/>
</dbReference>
<evidence type="ECO:0000256" key="2">
    <source>
        <dbReference type="SAM" id="MobiDB-lite"/>
    </source>
</evidence>
<dbReference type="GO" id="GO:0016082">
    <property type="term" value="P:synaptic vesicle priming"/>
    <property type="evidence" value="ECO:0007669"/>
    <property type="project" value="TreeGrafter"/>
</dbReference>
<dbReference type="GO" id="GO:0031201">
    <property type="term" value="C:SNARE complex"/>
    <property type="evidence" value="ECO:0007669"/>
    <property type="project" value="TreeGrafter"/>
</dbReference>
<sequence length="253" mass="27727">MNHNSASTKDIDEVDDDLFISRKPQNYIFAEKKVQDINERTNRMMTNSRKIVEETQQIGQSTLENLSVQREALERVENDLDSINTMTRATQKHLNNMRSFFGGIKSLFGSKDNSTTAGIPTVPSTTNASMPRSKTLANVPSNIPAGGGSSSFQQGGSSNISSRASFAAASAVDRAQATAASVPHLETEDKDEFEANLSEIGFGLGRLKEMAMKLGDEIGDQNEMLDRITDKSERAGDSVKHQNRQIQQLLKKG</sequence>
<feature type="domain" description="T-SNARE coiled-coil homology" evidence="3">
    <location>
        <begin position="35"/>
        <end position="97"/>
    </location>
</feature>
<dbReference type="SMART" id="SM00397">
    <property type="entry name" value="t_SNARE"/>
    <property type="match status" value="2"/>
</dbReference>
<accession>A0A6G1SGM9</accession>
<comment type="similarity">
    <text evidence="1">Belongs to the SNAP-25 family.</text>
</comment>
<evidence type="ECO:0000259" key="3">
    <source>
        <dbReference type="PROSITE" id="PS50192"/>
    </source>
</evidence>
<dbReference type="InterPro" id="IPR000727">
    <property type="entry name" value="T_SNARE_dom"/>
</dbReference>
<dbReference type="GO" id="GO:0005484">
    <property type="term" value="F:SNAP receptor activity"/>
    <property type="evidence" value="ECO:0007669"/>
    <property type="project" value="TreeGrafter"/>
</dbReference>
<evidence type="ECO:0000313" key="4">
    <source>
        <dbReference type="EMBL" id="MDE49696.1"/>
    </source>
</evidence>
<dbReference type="GO" id="GO:0031629">
    <property type="term" value="P:synaptic vesicle fusion to presynaptic active zone membrane"/>
    <property type="evidence" value="ECO:0007669"/>
    <property type="project" value="TreeGrafter"/>
</dbReference>
<proteinExistence type="inferred from homology"/>
<dbReference type="Pfam" id="PF12352">
    <property type="entry name" value="V-SNARE_C"/>
    <property type="match status" value="1"/>
</dbReference>
<dbReference type="EMBL" id="GGYP01004925">
    <property type="protein sequence ID" value="MDE49696.1"/>
    <property type="molecule type" value="Transcribed_RNA"/>
</dbReference>
<dbReference type="CDD" id="cd15856">
    <property type="entry name" value="SNARE_SNAP29C"/>
    <property type="match status" value="1"/>
</dbReference>